<feature type="domain" description="PCI" evidence="3">
    <location>
        <begin position="80"/>
        <end position="255"/>
    </location>
</feature>
<evidence type="ECO:0000256" key="2">
    <source>
        <dbReference type="ARBA" id="ARBA00022942"/>
    </source>
</evidence>
<protein>
    <recommendedName>
        <fullName evidence="3">PCI domain-containing protein</fullName>
    </recommendedName>
</protein>
<dbReference type="PROSITE" id="PS50250">
    <property type="entry name" value="PCI"/>
    <property type="match status" value="1"/>
</dbReference>
<dbReference type="Pfam" id="PF10075">
    <property type="entry name" value="CSN8_PSD8_EIF3K"/>
    <property type="match status" value="1"/>
</dbReference>
<dbReference type="GO" id="GO:0005829">
    <property type="term" value="C:cytosol"/>
    <property type="evidence" value="ECO:0007669"/>
    <property type="project" value="TreeGrafter"/>
</dbReference>
<dbReference type="OrthoDB" id="8775810at2759"/>
<dbReference type="EMBL" id="LFVZ01000005">
    <property type="protein sequence ID" value="KTW29369.1"/>
    <property type="molecule type" value="Genomic_DNA"/>
</dbReference>
<dbReference type="GO" id="GO:0034399">
    <property type="term" value="C:nuclear periphery"/>
    <property type="evidence" value="ECO:0007669"/>
    <property type="project" value="EnsemblFungi"/>
</dbReference>
<name>A0A0W4ZLW5_PNEC8</name>
<comment type="caution">
    <text evidence="4">The sequence shown here is derived from an EMBL/GenBank/DDBJ whole genome shotgun (WGS) entry which is preliminary data.</text>
</comment>
<dbReference type="VEuPathDB" id="FungiDB:T552_01323"/>
<sequence length="288" mass="33206">MTFDTSVNLQNMNVLKQGLQELRTLFNSKQYIKCNELLTKLKIALSEANLFVPGAHLDINNMILAREIFEIGAYTSLRLSDTEAFVRYTSQLQPYFSNPLLSKLPLSQHQSLLTGLWLLNLLAKNCIAEFYTSLETLPTDMIEHDRYISWVIKLEQSIMEGSYDRVKKMLIHCPSPEYEIYVNMIMDLIRNEIANCLEKAYTSLPLQNAVGLLFLSNLNEIIEFSHKKEWLIDNSRIYFPDKASESVDEMLIDDQTGPFKFNGIKSETPNLNFVQQILGYAEELEQIV</sequence>
<keyword evidence="5" id="KW-1185">Reference proteome</keyword>
<evidence type="ECO:0000313" key="5">
    <source>
        <dbReference type="Proteomes" id="UP000054454"/>
    </source>
</evidence>
<accession>A0A0W4ZLW5</accession>
<dbReference type="InterPro" id="IPR006746">
    <property type="entry name" value="26S_Psome_Rpn12"/>
</dbReference>
<organism evidence="4 5">
    <name type="scientific">Pneumocystis carinii (strain B80)</name>
    <name type="common">Rat pneumocystis pneumonia agent</name>
    <name type="synonym">Pneumocystis carinii f. sp. carinii</name>
    <dbReference type="NCBI Taxonomy" id="1408658"/>
    <lineage>
        <taxon>Eukaryota</taxon>
        <taxon>Fungi</taxon>
        <taxon>Dikarya</taxon>
        <taxon>Ascomycota</taxon>
        <taxon>Taphrinomycotina</taxon>
        <taxon>Pneumocystomycetes</taxon>
        <taxon>Pneumocystaceae</taxon>
        <taxon>Pneumocystis</taxon>
    </lineage>
</organism>
<evidence type="ECO:0000256" key="1">
    <source>
        <dbReference type="ARBA" id="ARBA00009627"/>
    </source>
</evidence>
<dbReference type="RefSeq" id="XP_018226562.1">
    <property type="nucleotide sequence ID" value="XM_018369910.1"/>
</dbReference>
<evidence type="ECO:0000259" key="3">
    <source>
        <dbReference type="PROSITE" id="PS50250"/>
    </source>
</evidence>
<dbReference type="PANTHER" id="PTHR12387:SF0">
    <property type="entry name" value="26S PROTEASOME NON-ATPASE REGULATORY SUBUNIT 8"/>
    <property type="match status" value="1"/>
</dbReference>
<dbReference type="GO" id="GO:0000785">
    <property type="term" value="C:chromatin"/>
    <property type="evidence" value="ECO:0007669"/>
    <property type="project" value="EnsemblFungi"/>
</dbReference>
<dbReference type="AlphaFoldDB" id="A0A0W4ZLW5"/>
<dbReference type="Proteomes" id="UP000054454">
    <property type="component" value="Unassembled WGS sequence"/>
</dbReference>
<dbReference type="FunFam" id="1.25.40.990:FF:000001">
    <property type="entry name" value="26S proteasome non-ATPase regulatory subunit"/>
    <property type="match status" value="1"/>
</dbReference>
<dbReference type="Gene3D" id="1.25.40.990">
    <property type="match status" value="1"/>
</dbReference>
<dbReference type="InterPro" id="IPR000717">
    <property type="entry name" value="PCI_dom"/>
</dbReference>
<dbReference type="InterPro" id="IPR033464">
    <property type="entry name" value="CSN8_PSD8_EIF3K"/>
</dbReference>
<proteinExistence type="inferred from homology"/>
<dbReference type="GO" id="GO:0043161">
    <property type="term" value="P:proteasome-mediated ubiquitin-dependent protein catabolic process"/>
    <property type="evidence" value="ECO:0007669"/>
    <property type="project" value="EnsemblFungi"/>
</dbReference>
<dbReference type="GO" id="GO:0008541">
    <property type="term" value="C:proteasome regulatory particle, lid subcomplex"/>
    <property type="evidence" value="ECO:0007669"/>
    <property type="project" value="EnsemblFungi"/>
</dbReference>
<dbReference type="GeneID" id="28936112"/>
<gene>
    <name evidence="4" type="ORF">T552_01323</name>
</gene>
<dbReference type="PANTHER" id="PTHR12387">
    <property type="entry name" value="26S PROTEASOME NON-ATPASE REGULATORY SUBUNIT 8"/>
    <property type="match status" value="1"/>
</dbReference>
<evidence type="ECO:0000313" key="4">
    <source>
        <dbReference type="EMBL" id="KTW29369.1"/>
    </source>
</evidence>
<reference evidence="5" key="1">
    <citation type="journal article" date="2016" name="Nat. Commun.">
        <title>Genome analysis of three Pneumocystis species reveals adaptation mechanisms to life exclusively in mammalian hosts.</title>
        <authorList>
            <person name="Ma L."/>
            <person name="Chen Z."/>
            <person name="Huang D.W."/>
            <person name="Kutty G."/>
            <person name="Ishihara M."/>
            <person name="Wang H."/>
            <person name="Abouelleil A."/>
            <person name="Bishop L."/>
            <person name="Davey E."/>
            <person name="Deng R."/>
            <person name="Deng X."/>
            <person name="Fan L."/>
            <person name="Fantoni G."/>
            <person name="Fitzgerald M."/>
            <person name="Gogineni E."/>
            <person name="Goldberg J.M."/>
            <person name="Handley G."/>
            <person name="Hu X."/>
            <person name="Huber C."/>
            <person name="Jiao X."/>
            <person name="Jones K."/>
            <person name="Levin J.Z."/>
            <person name="Liu Y."/>
            <person name="Macdonald P."/>
            <person name="Melnikov A."/>
            <person name="Raley C."/>
            <person name="Sassi M."/>
            <person name="Sherman B.T."/>
            <person name="Song X."/>
            <person name="Sykes S."/>
            <person name="Tran B."/>
            <person name="Walsh L."/>
            <person name="Xia Y."/>
            <person name="Yang J."/>
            <person name="Young S."/>
            <person name="Zeng Q."/>
            <person name="Zheng X."/>
            <person name="Stephens R."/>
            <person name="Nusbaum C."/>
            <person name="Birren B.W."/>
            <person name="Azadi P."/>
            <person name="Lempicki R.A."/>
            <person name="Cuomo C.A."/>
            <person name="Kovacs J.A."/>
        </authorList>
    </citation>
    <scope>NUCLEOTIDE SEQUENCE [LARGE SCALE GENOMIC DNA]</scope>
    <source>
        <strain evidence="5">B80</strain>
    </source>
</reference>
<keyword evidence="2" id="KW-0647">Proteasome</keyword>
<comment type="similarity">
    <text evidence="1">Belongs to the proteasome subunit S14 family.</text>
</comment>